<keyword evidence="1" id="KW-0175">Coiled coil</keyword>
<dbReference type="EMBL" id="DQ415922">
    <property type="protein sequence ID" value="ABD96945.1"/>
    <property type="molecule type" value="Genomic_DNA"/>
</dbReference>
<accession>Q1KUP1</accession>
<protein>
    <submittedName>
        <fullName evidence="3">Uncharacterized protein</fullName>
    </submittedName>
</protein>
<dbReference type="Pfam" id="PF03004">
    <property type="entry name" value="Transposase_24"/>
    <property type="match status" value="1"/>
</dbReference>
<evidence type="ECO:0000256" key="2">
    <source>
        <dbReference type="SAM" id="MobiDB-lite"/>
    </source>
</evidence>
<proteinExistence type="predicted"/>
<name>Q1KUP1_9ROSI</name>
<sequence>MYFLQFRRRFSGSGGLLAGSSGAPPPPPPPPSRLPEPVDAPPLFPECDITLEEVEKILNSFDTREVPLIDPELDGALWFGVNDKDLRKKFTAIITSNFPQLYYCWTVVPDNIKRSWWHSFIEKEMGRTPSIVELVARTHKKSDGTYVDPRAERVVSTVTQRLTQLSQNVGDSAGSSSGLSASDQDRCYVESVSPNKGRIYGLGGLQRDLFDDFGAAIPPGMQSDLEQQRRIETLEQQLAATRQQVTNLEQIVELMRGDRPLHNTPPSSGAETTARNLGTSEDEETRSAN</sequence>
<feature type="region of interest" description="Disordered" evidence="2">
    <location>
        <begin position="257"/>
        <end position="289"/>
    </location>
</feature>
<reference evidence="3" key="1">
    <citation type="journal article" date="2006" name="Plant Cell">
        <title>Independent ancient polyploidy events in the sister families Brassicaceae and Cleomaceae.</title>
        <authorList>
            <person name="Schranz M.E."/>
            <person name="Mitchell-Olds T."/>
        </authorList>
    </citation>
    <scope>NUCLEOTIDE SEQUENCE</scope>
</reference>
<feature type="compositionally biased region" description="Polar residues" evidence="2">
    <location>
        <begin position="264"/>
        <end position="279"/>
    </location>
</feature>
<evidence type="ECO:0000256" key="1">
    <source>
        <dbReference type="SAM" id="Coils"/>
    </source>
</evidence>
<feature type="region of interest" description="Disordered" evidence="2">
    <location>
        <begin position="14"/>
        <end position="39"/>
    </location>
</feature>
<dbReference type="InterPro" id="IPR004252">
    <property type="entry name" value="Probable_transposase_24"/>
</dbReference>
<feature type="region of interest" description="Disordered" evidence="2">
    <location>
        <begin position="166"/>
        <end position="185"/>
    </location>
</feature>
<feature type="compositionally biased region" description="Acidic residues" evidence="2">
    <location>
        <begin position="280"/>
        <end position="289"/>
    </location>
</feature>
<feature type="compositionally biased region" description="Low complexity" evidence="2">
    <location>
        <begin position="170"/>
        <end position="182"/>
    </location>
</feature>
<dbReference type="AlphaFoldDB" id="Q1KUP1"/>
<organism evidence="3">
    <name type="scientific">Tarenaya spinosa</name>
    <dbReference type="NCBI Taxonomy" id="228870"/>
    <lineage>
        <taxon>Eukaryota</taxon>
        <taxon>Viridiplantae</taxon>
        <taxon>Streptophyta</taxon>
        <taxon>Embryophyta</taxon>
        <taxon>Tracheophyta</taxon>
        <taxon>Spermatophyta</taxon>
        <taxon>Magnoliopsida</taxon>
        <taxon>eudicotyledons</taxon>
        <taxon>Gunneridae</taxon>
        <taxon>Pentapetalae</taxon>
        <taxon>rosids</taxon>
        <taxon>malvids</taxon>
        <taxon>Brassicales</taxon>
        <taxon>Cleomaceae</taxon>
        <taxon>New World clade</taxon>
        <taxon>Tarenaya</taxon>
    </lineage>
</organism>
<feature type="compositionally biased region" description="Pro residues" evidence="2">
    <location>
        <begin position="23"/>
        <end position="39"/>
    </location>
</feature>
<evidence type="ECO:0000313" key="3">
    <source>
        <dbReference type="EMBL" id="ABD96945.1"/>
    </source>
</evidence>
<feature type="coiled-coil region" evidence="1">
    <location>
        <begin position="224"/>
        <end position="251"/>
    </location>
</feature>